<dbReference type="PANTHER" id="PTHR48100">
    <property type="entry name" value="BROAD-SPECIFICITY PHOSPHATASE YOR283W-RELATED"/>
    <property type="match status" value="1"/>
</dbReference>
<dbReference type="AlphaFoldDB" id="A0A1V9Z2D1"/>
<dbReference type="SMART" id="SM00855">
    <property type="entry name" value="PGAM"/>
    <property type="match status" value="2"/>
</dbReference>
<dbReference type="PANTHER" id="PTHR48100:SF1">
    <property type="entry name" value="HISTIDINE PHOSPHATASE FAMILY PROTEIN-RELATED"/>
    <property type="match status" value="1"/>
</dbReference>
<proteinExistence type="predicted"/>
<reference evidence="2 3" key="1">
    <citation type="journal article" date="2014" name="Genome Biol. Evol.">
        <title>The secreted proteins of Achlya hypogyna and Thraustotheca clavata identify the ancestral oomycete secretome and reveal gene acquisitions by horizontal gene transfer.</title>
        <authorList>
            <person name="Misner I."/>
            <person name="Blouin N."/>
            <person name="Leonard G."/>
            <person name="Richards T.A."/>
            <person name="Lane C.E."/>
        </authorList>
    </citation>
    <scope>NUCLEOTIDE SEQUENCE [LARGE SCALE GENOMIC DNA]</scope>
    <source>
        <strain evidence="2 3">ATCC 34112</strain>
    </source>
</reference>
<feature type="compositionally biased region" description="Basic and acidic residues" evidence="1">
    <location>
        <begin position="951"/>
        <end position="962"/>
    </location>
</feature>
<dbReference type="EMBL" id="JNBS01002354">
    <property type="protein sequence ID" value="OQR92156.1"/>
    <property type="molecule type" value="Genomic_DNA"/>
</dbReference>
<evidence type="ECO:0000256" key="1">
    <source>
        <dbReference type="SAM" id="MobiDB-lite"/>
    </source>
</evidence>
<evidence type="ECO:0000313" key="2">
    <source>
        <dbReference type="EMBL" id="OQR92156.1"/>
    </source>
</evidence>
<protein>
    <submittedName>
        <fullName evidence="2">Phosphoglycerate mutase family</fullName>
    </submittedName>
</protein>
<organism evidence="2 3">
    <name type="scientific">Thraustotheca clavata</name>
    <dbReference type="NCBI Taxonomy" id="74557"/>
    <lineage>
        <taxon>Eukaryota</taxon>
        <taxon>Sar</taxon>
        <taxon>Stramenopiles</taxon>
        <taxon>Oomycota</taxon>
        <taxon>Saprolegniomycetes</taxon>
        <taxon>Saprolegniales</taxon>
        <taxon>Achlyaceae</taxon>
        <taxon>Thraustotheca</taxon>
    </lineage>
</organism>
<dbReference type="CDD" id="cd07067">
    <property type="entry name" value="HP_PGM_like"/>
    <property type="match status" value="1"/>
</dbReference>
<sequence length="1033" mass="119679">KACHYRIDGAMDKKDTRVSFESIRGLFTYEQTRSTIPLVFDQFEKNVPSWNTLKQMDLLKRKDVKIVYWVRHAEGYHNAAERLYGTETWDASISKLDEYLDASLNEFGMSDAYNRSIAMALERQDGMPLDRIIVSPLKRTLQTAHLIFRLNDTQSSLPIVPIVAMESCRETLGVHTCDKRSQKSVMMKAFPKVDWSLIENDEDILWTSHHRETNQEIQFRCHQFLNEMFDTFEDKHIAVVSHAGFIQNCMIILNYPDYKPTNCETIPTVIQRTISTRSIIAKQLPESENMIEMSSILVLVLLFLLSCKALTYQCILPSQRHILTRYRRFILHSLTLMDESLFNQDPVFMSLHGGFQVVPGHFNYHTSADPNCIFEHFTKPHSSWHEFTKIIRNDNRPNTKVLYFLRHAEGEHNAAKIRLGSEVWFREAAITNEYLDARLTEKGEIAAKFASMRMKEELNNGMPLEKVILSPLRRTLQTGTTVFSDQIGKIPFVAMELCRETMGVHTCDKRSRISEMKSLFPMVDFSDIANDEDCLWQSDVRESLHDIQTRAVEFLRHVYDNVPETFIAITSHVGFIGAFPWNNTIIMGQAATRVREKLRATTSNDTLPTTIESNPVAQLAANKSPLYMEDQIAPGADWHDESLSTYVRRFLGALPESETERRKRQQKHALFVPGVHSQVQFQVVHEAAVIELKAADIATRKIQTFLRRCMYRRRWKEIVGIFLLRLREQARLEKLRDEEANTLCRFREILINGFSATKVSARGRLKNVQMKLVIDDKFEECYLTWTPSVKKDPRLMIRLLYHFSLSSHSCVDLIDKVVPVKKTENENIPSSLLRKINYRRSLIIYGRSILLTKLPLRTILQIQSSKERDLLVKGFTQFLNDSTYQTFMDQSGVLRKDKRRASITYFRPQEVPPQPKEQLSALERLERAEKMHLRGRASNFGMDLLSDDEDEARKSSSNHSEEDTAAIHPIFQQVEEKEPPPLLKYYTTRYDDMEVEEGAIDTRIKPPPPASLIHARMEEEEASLSYLFESLVR</sequence>
<dbReference type="InterPro" id="IPR050275">
    <property type="entry name" value="PGM_Phosphatase"/>
</dbReference>
<dbReference type="GO" id="GO:0005737">
    <property type="term" value="C:cytoplasm"/>
    <property type="evidence" value="ECO:0007669"/>
    <property type="project" value="TreeGrafter"/>
</dbReference>
<gene>
    <name evidence="2" type="ORF">THRCLA_08783</name>
</gene>
<name>A0A1V9Z2D1_9STRA</name>
<dbReference type="SUPFAM" id="SSF53254">
    <property type="entry name" value="Phosphoglycerate mutase-like"/>
    <property type="match status" value="2"/>
</dbReference>
<keyword evidence="3" id="KW-1185">Reference proteome</keyword>
<comment type="caution">
    <text evidence="2">The sequence shown here is derived from an EMBL/GenBank/DDBJ whole genome shotgun (WGS) entry which is preliminary data.</text>
</comment>
<dbReference type="Pfam" id="PF00300">
    <property type="entry name" value="His_Phos_1"/>
    <property type="match status" value="2"/>
</dbReference>
<dbReference type="Proteomes" id="UP000243217">
    <property type="component" value="Unassembled WGS sequence"/>
</dbReference>
<dbReference type="CDD" id="cd07040">
    <property type="entry name" value="HP"/>
    <property type="match status" value="1"/>
</dbReference>
<feature type="non-terminal residue" evidence="2">
    <location>
        <position position="1"/>
    </location>
</feature>
<evidence type="ECO:0000313" key="3">
    <source>
        <dbReference type="Proteomes" id="UP000243217"/>
    </source>
</evidence>
<dbReference type="OrthoDB" id="496981at2759"/>
<accession>A0A1V9Z2D1</accession>
<dbReference type="InterPro" id="IPR029033">
    <property type="entry name" value="His_PPase_superfam"/>
</dbReference>
<feature type="region of interest" description="Disordered" evidence="1">
    <location>
        <begin position="939"/>
        <end position="965"/>
    </location>
</feature>
<dbReference type="GO" id="GO:0016791">
    <property type="term" value="F:phosphatase activity"/>
    <property type="evidence" value="ECO:0007669"/>
    <property type="project" value="TreeGrafter"/>
</dbReference>
<dbReference type="InterPro" id="IPR013078">
    <property type="entry name" value="His_Pase_superF_clade-1"/>
</dbReference>
<dbReference type="Gene3D" id="3.40.50.1240">
    <property type="entry name" value="Phosphoglycerate mutase-like"/>
    <property type="match status" value="2"/>
</dbReference>